<proteinExistence type="inferred from homology"/>
<dbReference type="Gene3D" id="3.40.190.10">
    <property type="entry name" value="Periplasmic binding protein-like II"/>
    <property type="match status" value="2"/>
</dbReference>
<evidence type="ECO:0000256" key="1">
    <source>
        <dbReference type="ARBA" id="ARBA00004418"/>
    </source>
</evidence>
<dbReference type="PANTHER" id="PTHR30024:SF47">
    <property type="entry name" value="TAURINE-BINDING PERIPLASMIC PROTEIN"/>
    <property type="match status" value="1"/>
</dbReference>
<organism evidence="4 5">
    <name type="scientific">Marinobacter pelagius</name>
    <dbReference type="NCBI Taxonomy" id="379482"/>
    <lineage>
        <taxon>Bacteria</taxon>
        <taxon>Pseudomonadati</taxon>
        <taxon>Pseudomonadota</taxon>
        <taxon>Gammaproteobacteria</taxon>
        <taxon>Pseudomonadales</taxon>
        <taxon>Marinobacteraceae</taxon>
        <taxon>Marinobacter</taxon>
    </lineage>
</organism>
<keyword evidence="3" id="KW-0732">Signal</keyword>
<accession>A0A1I4S3N8</accession>
<gene>
    <name evidence="4" type="ORF">SAMN04487961_0814</name>
</gene>
<dbReference type="RefSeq" id="WP_091998991.1">
    <property type="nucleotide sequence ID" value="NZ_FOUR01000001.1"/>
</dbReference>
<name>A0A1I4S3N8_9GAMM</name>
<evidence type="ECO:0000313" key="4">
    <source>
        <dbReference type="EMBL" id="SFM59102.1"/>
    </source>
</evidence>
<evidence type="ECO:0000313" key="5">
    <source>
        <dbReference type="Proteomes" id="UP000199339"/>
    </source>
</evidence>
<evidence type="ECO:0000256" key="3">
    <source>
        <dbReference type="ARBA" id="ARBA00022729"/>
    </source>
</evidence>
<comment type="similarity">
    <text evidence="2">Belongs to the bacterial solute-binding protein SsuA/TauA family.</text>
</comment>
<comment type="subcellular location">
    <subcellularLocation>
        <location evidence="1">Periplasm</location>
    </subcellularLocation>
</comment>
<keyword evidence="5" id="KW-1185">Reference proteome</keyword>
<dbReference type="OrthoDB" id="5292144at2"/>
<dbReference type="AlphaFoldDB" id="A0A1I4S3N8"/>
<evidence type="ECO:0000256" key="2">
    <source>
        <dbReference type="ARBA" id="ARBA00010742"/>
    </source>
</evidence>
<dbReference type="Pfam" id="PF13379">
    <property type="entry name" value="NMT1_2"/>
    <property type="match status" value="1"/>
</dbReference>
<dbReference type="PANTHER" id="PTHR30024">
    <property type="entry name" value="ALIPHATIC SULFONATES-BINDING PROTEIN-RELATED"/>
    <property type="match status" value="1"/>
</dbReference>
<protein>
    <submittedName>
        <fullName evidence="4">NitT/TauT family transport system substrate-binding protein</fullName>
    </submittedName>
</protein>
<dbReference type="Proteomes" id="UP000199339">
    <property type="component" value="Unassembled WGS sequence"/>
</dbReference>
<dbReference type="EMBL" id="FOUR01000001">
    <property type="protein sequence ID" value="SFM59102.1"/>
    <property type="molecule type" value="Genomic_DNA"/>
</dbReference>
<sequence length="319" mass="34592">MHRRHFLGASLAAGLAALGLRGCGASSPIRFGIHPWIGYESLYLAEEFGWLPASVELVKGSSALESMELLKSGKLDGAALTLDEAIRVHLESPQLLVVGVTDVSVGADVLVAKPEIRKLDQLRGKRIAVELAGVSGTLLLNILDQAGIERDEVTVINVPVDQHVGLWQQGEVDAIACYEPTASILLGLGGARLFDSRQLPETIFDVLVVTRKFAARVPDAVRALLAAHFSGLRHLVRNQHDSVYRVATRQGISPADVRLALASVMFPDLASNRRYLAKDGRVEQVARSLSLMLAREGLVPRTLEVERFSDSQFLPRSVS</sequence>
<dbReference type="SUPFAM" id="SSF53850">
    <property type="entry name" value="Periplasmic binding protein-like II"/>
    <property type="match status" value="1"/>
</dbReference>
<reference evidence="5" key="1">
    <citation type="submission" date="2016-10" db="EMBL/GenBank/DDBJ databases">
        <authorList>
            <person name="Varghese N."/>
            <person name="Submissions S."/>
        </authorList>
    </citation>
    <scope>NUCLEOTIDE SEQUENCE [LARGE SCALE GENOMIC DNA]</scope>
    <source>
        <strain evidence="5">CGMCC 1.6775</strain>
    </source>
</reference>
<dbReference type="GO" id="GO:0042597">
    <property type="term" value="C:periplasmic space"/>
    <property type="evidence" value="ECO:0007669"/>
    <property type="project" value="UniProtKB-SubCell"/>
</dbReference>